<dbReference type="OrthoDB" id="1001765at2759"/>
<dbReference type="Proteomes" id="UP000572817">
    <property type="component" value="Unassembled WGS sequence"/>
</dbReference>
<dbReference type="Pfam" id="PF13668">
    <property type="entry name" value="Ferritin_2"/>
    <property type="match status" value="1"/>
</dbReference>
<organism evidence="2 3">
    <name type="scientific">Botryosphaeria dothidea</name>
    <dbReference type="NCBI Taxonomy" id="55169"/>
    <lineage>
        <taxon>Eukaryota</taxon>
        <taxon>Fungi</taxon>
        <taxon>Dikarya</taxon>
        <taxon>Ascomycota</taxon>
        <taxon>Pezizomycotina</taxon>
        <taxon>Dothideomycetes</taxon>
        <taxon>Dothideomycetes incertae sedis</taxon>
        <taxon>Botryosphaeriales</taxon>
        <taxon>Botryosphaeriaceae</taxon>
        <taxon>Botryosphaeria</taxon>
    </lineage>
</organism>
<dbReference type="AlphaFoldDB" id="A0A8H4IMQ7"/>
<keyword evidence="1" id="KW-0732">Signal</keyword>
<feature type="signal peptide" evidence="1">
    <location>
        <begin position="1"/>
        <end position="17"/>
    </location>
</feature>
<reference evidence="2" key="1">
    <citation type="submission" date="2020-04" db="EMBL/GenBank/DDBJ databases">
        <title>Genome Assembly and Annotation of Botryosphaeria dothidea sdau 11-99, a Latent Pathogen of Apple Fruit Ring Rot in China.</title>
        <authorList>
            <person name="Yu C."/>
            <person name="Diao Y."/>
            <person name="Lu Q."/>
            <person name="Zhao J."/>
            <person name="Cui S."/>
            <person name="Peng C."/>
            <person name="He B."/>
            <person name="Liu H."/>
        </authorList>
    </citation>
    <scope>NUCLEOTIDE SEQUENCE [LARGE SCALE GENOMIC DNA]</scope>
    <source>
        <strain evidence="2">Sdau11-99</strain>
    </source>
</reference>
<evidence type="ECO:0000313" key="3">
    <source>
        <dbReference type="Proteomes" id="UP000572817"/>
    </source>
</evidence>
<name>A0A8H4IMQ7_9PEZI</name>
<sequence length="357" mass="38470">MAPIFSALAVVSAAALGSCLPALSPQQLNDPTYGPVPGEADLYNNYTGKARPFPGNMTAPISATGTGVAGPDDLLFQNLLSAEWAIYSFYQQGVEAFSEKDFTDLGLPNTTYERISQIRDNEDGHLRIFQDQISSNSVKPGACKYIFGFDNAETYLALQVLLEVSSMAFLTGLVQQAKLNATKGALVAIAEVESRHNTWALIDVWGANPFSGPSDTVYPYANQILDITNQFIVPGSCPAENPVYPSPRQNLPPLSFNMTASTGEPGSKIDFVFLDATNVPKFDDSKGYYAVFFHGVNNISVPLDTKTNSSVIPKEFDVGRGIIVGVLADEEGAPTLESVVAGPVFLLEQPRELTRQI</sequence>
<gene>
    <name evidence="2" type="ORF">GTA08_BOTSDO07561</name>
</gene>
<accession>A0A8H4IMQ7</accession>
<evidence type="ECO:0000256" key="1">
    <source>
        <dbReference type="SAM" id="SignalP"/>
    </source>
</evidence>
<dbReference type="EMBL" id="WWBZ02000051">
    <property type="protein sequence ID" value="KAF4304086.1"/>
    <property type="molecule type" value="Genomic_DNA"/>
</dbReference>
<keyword evidence="3" id="KW-1185">Reference proteome</keyword>
<feature type="chain" id="PRO_5034537074" evidence="1">
    <location>
        <begin position="18"/>
        <end position="357"/>
    </location>
</feature>
<protein>
    <submittedName>
        <fullName evidence="2">Stress response protein rds1p protein</fullName>
    </submittedName>
</protein>
<dbReference type="InterPro" id="IPR009078">
    <property type="entry name" value="Ferritin-like_SF"/>
</dbReference>
<proteinExistence type="predicted"/>
<evidence type="ECO:0000313" key="2">
    <source>
        <dbReference type="EMBL" id="KAF4304086.1"/>
    </source>
</evidence>
<comment type="caution">
    <text evidence="2">The sequence shown here is derived from an EMBL/GenBank/DDBJ whole genome shotgun (WGS) entry which is preliminary data.</text>
</comment>
<dbReference type="SUPFAM" id="SSF47240">
    <property type="entry name" value="Ferritin-like"/>
    <property type="match status" value="1"/>
</dbReference>